<evidence type="ECO:0000259" key="2">
    <source>
        <dbReference type="PROSITE" id="PS51144"/>
    </source>
</evidence>
<protein>
    <recommendedName>
        <fullName evidence="2">Alpha-carbonic anhydrase domain-containing protein</fullName>
    </recommendedName>
</protein>
<sequence>VDGHLINTGNDITYQVDPDFNPPFLISGGPLSYTYRVHYIKLHFGRVDQIGSEHTVSGKPFPLELQFLAFNKDLYSNYSHASKSPHGVAAVAVFGMVSTQLYPGLTLLMSCFSVCRTQPVAVRPVHPEPLPSTADYMTYEGSLTQPSCHETVTWIVFNKPVYVTKHELHEAPDGSRTEMLMEDNFRPTMALNRRTIRTNIAPKEPEPKCGVKKITFYEEMDVCVMRGIKLAEFIVARAMPHLPDLQGPCLQEGNNDKLRAAAADVGLNCAYQLRYRG</sequence>
<dbReference type="InterPro" id="IPR023561">
    <property type="entry name" value="Carbonic_anhydrase_a-class"/>
</dbReference>
<organism evidence="3 4">
    <name type="scientific">Pomacea canaliculata</name>
    <name type="common">Golden apple snail</name>
    <dbReference type="NCBI Taxonomy" id="400727"/>
    <lineage>
        <taxon>Eukaryota</taxon>
        <taxon>Metazoa</taxon>
        <taxon>Spiralia</taxon>
        <taxon>Lophotrochozoa</taxon>
        <taxon>Mollusca</taxon>
        <taxon>Gastropoda</taxon>
        <taxon>Caenogastropoda</taxon>
        <taxon>Architaenioglossa</taxon>
        <taxon>Ampullarioidea</taxon>
        <taxon>Ampullariidae</taxon>
        <taxon>Pomacea</taxon>
    </lineage>
</organism>
<dbReference type="GO" id="GO:0008270">
    <property type="term" value="F:zinc ion binding"/>
    <property type="evidence" value="ECO:0007669"/>
    <property type="project" value="InterPro"/>
</dbReference>
<name>A0A2T7PPA0_POMCA</name>
<dbReference type="STRING" id="400727.A0A2T7PPA0"/>
<evidence type="ECO:0000313" key="4">
    <source>
        <dbReference type="Proteomes" id="UP000245119"/>
    </source>
</evidence>
<reference evidence="3 4" key="1">
    <citation type="submission" date="2018-04" db="EMBL/GenBank/DDBJ databases">
        <title>The genome of golden apple snail Pomacea canaliculata provides insight into stress tolerance and invasive adaptation.</title>
        <authorList>
            <person name="Liu C."/>
            <person name="Liu B."/>
            <person name="Ren Y."/>
            <person name="Zhang Y."/>
            <person name="Wang H."/>
            <person name="Li S."/>
            <person name="Jiang F."/>
            <person name="Yin L."/>
            <person name="Zhang G."/>
            <person name="Qian W."/>
            <person name="Fan W."/>
        </authorList>
    </citation>
    <scope>NUCLEOTIDE SEQUENCE [LARGE SCALE GENOMIC DNA]</scope>
    <source>
        <strain evidence="3">SZHN2017</strain>
        <tissue evidence="3">Muscle</tissue>
    </source>
</reference>
<dbReference type="GO" id="GO:0006730">
    <property type="term" value="P:one-carbon metabolic process"/>
    <property type="evidence" value="ECO:0007669"/>
    <property type="project" value="TreeGrafter"/>
</dbReference>
<dbReference type="Pfam" id="PF00194">
    <property type="entry name" value="Carb_anhydrase"/>
    <property type="match status" value="1"/>
</dbReference>
<dbReference type="SMART" id="SM01057">
    <property type="entry name" value="Carb_anhydrase"/>
    <property type="match status" value="1"/>
</dbReference>
<comment type="caution">
    <text evidence="3">The sequence shown here is derived from an EMBL/GenBank/DDBJ whole genome shotgun (WGS) entry which is preliminary data.</text>
</comment>
<dbReference type="InterPro" id="IPR036398">
    <property type="entry name" value="CA_dom_sf"/>
</dbReference>
<evidence type="ECO:0000313" key="3">
    <source>
        <dbReference type="EMBL" id="PVD35235.1"/>
    </source>
</evidence>
<dbReference type="PROSITE" id="PS51144">
    <property type="entry name" value="ALPHA_CA_2"/>
    <property type="match status" value="1"/>
</dbReference>
<dbReference type="EMBL" id="PZQS01000003">
    <property type="protein sequence ID" value="PVD35235.1"/>
    <property type="molecule type" value="Genomic_DNA"/>
</dbReference>
<dbReference type="GO" id="GO:0004089">
    <property type="term" value="F:carbonate dehydratase activity"/>
    <property type="evidence" value="ECO:0007669"/>
    <property type="project" value="InterPro"/>
</dbReference>
<dbReference type="SUPFAM" id="SSF51069">
    <property type="entry name" value="Carbonic anhydrase"/>
    <property type="match status" value="1"/>
</dbReference>
<dbReference type="Gene3D" id="3.10.200.10">
    <property type="entry name" value="Alpha carbonic anhydrase"/>
    <property type="match status" value="1"/>
</dbReference>
<dbReference type="OrthoDB" id="5978072at2759"/>
<comment type="similarity">
    <text evidence="1">Belongs to the alpha-carbonic anhydrase family.</text>
</comment>
<keyword evidence="4" id="KW-1185">Reference proteome</keyword>
<dbReference type="PANTHER" id="PTHR18952:SF208">
    <property type="entry name" value="CARBONIC ANHYDRASE XA-RELATED"/>
    <property type="match status" value="1"/>
</dbReference>
<accession>A0A2T7PPA0</accession>
<feature type="non-terminal residue" evidence="3">
    <location>
        <position position="1"/>
    </location>
</feature>
<proteinExistence type="inferred from homology"/>
<dbReference type="Proteomes" id="UP000245119">
    <property type="component" value="Linkage Group LG3"/>
</dbReference>
<dbReference type="PANTHER" id="PTHR18952">
    <property type="entry name" value="CARBONIC ANHYDRASE"/>
    <property type="match status" value="1"/>
</dbReference>
<dbReference type="InterPro" id="IPR001148">
    <property type="entry name" value="CA_dom"/>
</dbReference>
<dbReference type="AlphaFoldDB" id="A0A2T7PPA0"/>
<gene>
    <name evidence="3" type="ORF">C0Q70_06516</name>
</gene>
<feature type="domain" description="Alpha-carbonic anhydrase" evidence="2">
    <location>
        <begin position="1"/>
        <end position="200"/>
    </location>
</feature>
<evidence type="ECO:0000256" key="1">
    <source>
        <dbReference type="ARBA" id="ARBA00010718"/>
    </source>
</evidence>